<feature type="region of interest" description="Disordered" evidence="1">
    <location>
        <begin position="72"/>
        <end position="137"/>
    </location>
</feature>
<evidence type="ECO:0000313" key="2">
    <source>
        <dbReference type="EMBL" id="VDP59430.1"/>
    </source>
</evidence>
<feature type="compositionally biased region" description="Basic and acidic residues" evidence="1">
    <location>
        <begin position="118"/>
        <end position="137"/>
    </location>
</feature>
<dbReference type="EMBL" id="UZAH01040900">
    <property type="protein sequence ID" value="VDP59430.1"/>
    <property type="molecule type" value="Genomic_DNA"/>
</dbReference>
<dbReference type="OrthoDB" id="10595406at2759"/>
<proteinExistence type="predicted"/>
<gene>
    <name evidence="2" type="ORF">HPBE_LOCUS26789</name>
</gene>
<dbReference type="AlphaFoldDB" id="A0A3P8F0E5"/>
<evidence type="ECO:0000256" key="1">
    <source>
        <dbReference type="SAM" id="MobiDB-lite"/>
    </source>
</evidence>
<name>A0A3P8F0E5_HELPZ</name>
<organism evidence="2">
    <name type="scientific">Heligmosomoides polygyrus</name>
    <name type="common">Parasitic roundworm</name>
    <dbReference type="NCBI Taxonomy" id="6339"/>
    <lineage>
        <taxon>Eukaryota</taxon>
        <taxon>Metazoa</taxon>
        <taxon>Ecdysozoa</taxon>
        <taxon>Nematoda</taxon>
        <taxon>Chromadorea</taxon>
        <taxon>Rhabditida</taxon>
        <taxon>Rhabditina</taxon>
        <taxon>Rhabditomorpha</taxon>
        <taxon>Strongyloidea</taxon>
        <taxon>Heligmosomidae</taxon>
        <taxon>Heligmosomoides</taxon>
    </lineage>
</organism>
<reference evidence="2" key="1">
    <citation type="submission" date="2018-11" db="EMBL/GenBank/DDBJ databases">
        <authorList>
            <consortium name="Pathogen Informatics"/>
        </authorList>
    </citation>
    <scope>NUCLEOTIDE SEQUENCE [LARGE SCALE GENOMIC DNA]</scope>
</reference>
<accession>A0A3P8F0E5</accession>
<sequence length="137" mass="15524">MGEESLPDSHRCVRAALLSLHHWYAYETMKAMISIEAHLAAAADSRYQEQCRMGAHFRSPVEHHMARSFLSTHPTSGRVARNGSSMTSSPVTSVSDEHTGERWISSPIRRDARGRRFVANERNKRSANEHHQELGCR</sequence>
<protein>
    <submittedName>
        <fullName evidence="2">Uncharacterized protein</fullName>
    </submittedName>
</protein>
<feature type="compositionally biased region" description="Low complexity" evidence="1">
    <location>
        <begin position="84"/>
        <end position="94"/>
    </location>
</feature>